<dbReference type="Proteomes" id="UP000265816">
    <property type="component" value="Unassembled WGS sequence"/>
</dbReference>
<dbReference type="AlphaFoldDB" id="A0A398BA77"/>
<protein>
    <submittedName>
        <fullName evidence="2">DUF2529 family protein</fullName>
    </submittedName>
</protein>
<name>A0A398BA77_9BACI</name>
<dbReference type="InterPro" id="IPR019676">
    <property type="entry name" value="DUF2529"/>
</dbReference>
<proteinExistence type="predicted"/>
<keyword evidence="3" id="KW-1185">Reference proteome</keyword>
<reference evidence="2 3" key="1">
    <citation type="submission" date="2018-08" db="EMBL/GenBank/DDBJ databases">
        <title>Bacillus jemisoniae sp. nov., Bacillus chryseoplanitiae sp. nov., Bacillus resnikiae sp. nov., and Bacillus frankliniae sp. nov., isolated from Viking spacecraft and associated surfaces.</title>
        <authorList>
            <person name="Seuylemezian A."/>
            <person name="Vaishampayan P."/>
        </authorList>
    </citation>
    <scope>NUCLEOTIDE SEQUENCE [LARGE SCALE GENOMIC DNA]</scope>
    <source>
        <strain evidence="2 3">JJ-247</strain>
    </source>
</reference>
<dbReference type="OrthoDB" id="2737584at2"/>
<accession>A0A398BA77</accession>
<sequence>MLKPGPLSDIGVADRVLLAARQSDDPAVLKIAQSLLSQGVPFVAISAQVRDGGLQQQADVHIDLGLAKGLLPDENGERFGYPASMAALFVYHGLKFAIDEMLAEYEE</sequence>
<feature type="domain" description="DUF2529" evidence="1">
    <location>
        <begin position="9"/>
        <end position="102"/>
    </location>
</feature>
<dbReference type="EMBL" id="QWVT01000011">
    <property type="protein sequence ID" value="RID86905.1"/>
    <property type="molecule type" value="Genomic_DNA"/>
</dbReference>
<comment type="caution">
    <text evidence="2">The sequence shown here is derived from an EMBL/GenBank/DDBJ whole genome shotgun (WGS) entry which is preliminary data.</text>
</comment>
<dbReference type="Gene3D" id="3.40.50.10490">
    <property type="entry name" value="Glucose-6-phosphate isomerase like protein, domain 1"/>
    <property type="match status" value="1"/>
</dbReference>
<evidence type="ECO:0000313" key="2">
    <source>
        <dbReference type="EMBL" id="RID86905.1"/>
    </source>
</evidence>
<evidence type="ECO:0000259" key="1">
    <source>
        <dbReference type="Pfam" id="PF10740"/>
    </source>
</evidence>
<evidence type="ECO:0000313" key="3">
    <source>
        <dbReference type="Proteomes" id="UP000265816"/>
    </source>
</evidence>
<dbReference type="Pfam" id="PF10740">
    <property type="entry name" value="DUF2529"/>
    <property type="match status" value="1"/>
</dbReference>
<gene>
    <name evidence="2" type="ORF">D1970_06405</name>
</gene>
<organism evidence="2 3">
    <name type="scientific">Mesobacillus zeae</name>
    <dbReference type="NCBI Taxonomy" id="1917180"/>
    <lineage>
        <taxon>Bacteria</taxon>
        <taxon>Bacillati</taxon>
        <taxon>Bacillota</taxon>
        <taxon>Bacilli</taxon>
        <taxon>Bacillales</taxon>
        <taxon>Bacillaceae</taxon>
        <taxon>Mesobacillus</taxon>
    </lineage>
</organism>